<evidence type="ECO:0000259" key="2">
    <source>
        <dbReference type="PROSITE" id="PS50927"/>
    </source>
</evidence>
<keyword evidence="5" id="KW-1185">Reference proteome</keyword>
<accession>A0A485LDP1</accession>
<sequence length="119" mass="12846">MRSPFSLLAAFVVLSMTPPAIADYCTKCRDADLKSKFEGHDSLDLAVHGKTRLAAKTNCPNGSAPLYYAEFQADSNLVMYGEIEGPMWSSETGGSGGRRVIIQGDANLIMVDNSSNPVW</sequence>
<reference evidence="3" key="2">
    <citation type="submission" date="2019-06" db="EMBL/GenBank/DDBJ databases">
        <title>Genomics analysis of Aphanomyces spp. identifies a new class of oomycete effector associated with host adaptation.</title>
        <authorList>
            <person name="Gaulin E."/>
        </authorList>
    </citation>
    <scope>NUCLEOTIDE SEQUENCE</scope>
    <source>
        <strain evidence="3">CBS 578.67</strain>
    </source>
</reference>
<feature type="chain" id="PRO_5033827336" evidence="1">
    <location>
        <begin position="23"/>
        <end position="119"/>
    </location>
</feature>
<evidence type="ECO:0000256" key="1">
    <source>
        <dbReference type="SAM" id="SignalP"/>
    </source>
</evidence>
<reference evidence="4 5" key="1">
    <citation type="submission" date="2019-03" db="EMBL/GenBank/DDBJ databases">
        <authorList>
            <person name="Gaulin E."/>
            <person name="Dumas B."/>
        </authorList>
    </citation>
    <scope>NUCLEOTIDE SEQUENCE [LARGE SCALE GENOMIC DNA]</scope>
    <source>
        <strain evidence="4">CBS 568.67</strain>
    </source>
</reference>
<proteinExistence type="predicted"/>
<feature type="signal peptide" evidence="1">
    <location>
        <begin position="1"/>
        <end position="22"/>
    </location>
</feature>
<dbReference type="PROSITE" id="PS50927">
    <property type="entry name" value="BULB_LECTIN"/>
    <property type="match status" value="1"/>
</dbReference>
<feature type="domain" description="Bulb-type lectin" evidence="2">
    <location>
        <begin position="43"/>
        <end position="119"/>
    </location>
</feature>
<dbReference type="EMBL" id="CAADRA010006730">
    <property type="protein sequence ID" value="VFT96400.1"/>
    <property type="molecule type" value="Genomic_DNA"/>
</dbReference>
<dbReference type="AlphaFoldDB" id="A0A485LDP1"/>
<dbReference type="SUPFAM" id="SSF51110">
    <property type="entry name" value="alpha-D-mannose-specific plant lectins"/>
    <property type="match status" value="1"/>
</dbReference>
<name>A0A485LDP1_9STRA</name>
<evidence type="ECO:0000313" key="3">
    <source>
        <dbReference type="EMBL" id="KAF0688702.1"/>
    </source>
</evidence>
<evidence type="ECO:0000313" key="5">
    <source>
        <dbReference type="Proteomes" id="UP000332933"/>
    </source>
</evidence>
<gene>
    <name evidence="4" type="primary">Aste57867_19700</name>
    <name evidence="3" type="ORF">As57867_019635</name>
    <name evidence="4" type="ORF">ASTE57867_19700</name>
</gene>
<dbReference type="Gene3D" id="2.90.10.10">
    <property type="entry name" value="Bulb-type lectin domain"/>
    <property type="match status" value="1"/>
</dbReference>
<organism evidence="4 5">
    <name type="scientific">Aphanomyces stellatus</name>
    <dbReference type="NCBI Taxonomy" id="120398"/>
    <lineage>
        <taxon>Eukaryota</taxon>
        <taxon>Sar</taxon>
        <taxon>Stramenopiles</taxon>
        <taxon>Oomycota</taxon>
        <taxon>Saprolegniomycetes</taxon>
        <taxon>Saprolegniales</taxon>
        <taxon>Verrucalvaceae</taxon>
        <taxon>Aphanomyces</taxon>
    </lineage>
</organism>
<dbReference type="InterPro" id="IPR036426">
    <property type="entry name" value="Bulb-type_lectin_dom_sf"/>
</dbReference>
<protein>
    <submittedName>
        <fullName evidence="4">Aste57867_19700 protein</fullName>
    </submittedName>
</protein>
<dbReference type="OrthoDB" id="1884773at2759"/>
<evidence type="ECO:0000313" key="4">
    <source>
        <dbReference type="EMBL" id="VFT96400.1"/>
    </source>
</evidence>
<keyword evidence="1" id="KW-0732">Signal</keyword>
<dbReference type="EMBL" id="VJMH01006707">
    <property type="protein sequence ID" value="KAF0688702.1"/>
    <property type="molecule type" value="Genomic_DNA"/>
</dbReference>
<dbReference type="Proteomes" id="UP000332933">
    <property type="component" value="Unassembled WGS sequence"/>
</dbReference>
<dbReference type="InterPro" id="IPR001480">
    <property type="entry name" value="Bulb-type_lectin_dom"/>
</dbReference>